<gene>
    <name evidence="1" type="ORF">ACFQZ8_04680</name>
</gene>
<evidence type="ECO:0000313" key="2">
    <source>
        <dbReference type="Proteomes" id="UP001597053"/>
    </source>
</evidence>
<dbReference type="EMBL" id="JBHTHM010000106">
    <property type="protein sequence ID" value="MFD0783219.1"/>
    <property type="molecule type" value="Genomic_DNA"/>
</dbReference>
<dbReference type="Proteomes" id="UP001597053">
    <property type="component" value="Unassembled WGS sequence"/>
</dbReference>
<protein>
    <submittedName>
        <fullName evidence="1">Uncharacterized protein</fullName>
    </submittedName>
</protein>
<proteinExistence type="predicted"/>
<accession>A0ABW2ZXT4</accession>
<name>A0ABW2ZXT4_9ACTN</name>
<keyword evidence="2" id="KW-1185">Reference proteome</keyword>
<sequence>MVGLLVIMGPDESGQRQQTYPVLGHVTARWNTTHPDLIRRAIENMRRDSVMVESYDQGEHSPLYVVVDQGVSGVAHLVRLNELLGDDLPHGAIIGIPREHQILAVPIRKARDLATIEPVLRLVQSVGSKASDRLSLDTYWFHQGRLHPLRAEMKNGQLEQIFPPDEFHRLIEQLPRD</sequence>
<reference evidence="2" key="1">
    <citation type="journal article" date="2019" name="Int. J. Syst. Evol. Microbiol.">
        <title>The Global Catalogue of Microorganisms (GCM) 10K type strain sequencing project: providing services to taxonomists for standard genome sequencing and annotation.</title>
        <authorList>
            <consortium name="The Broad Institute Genomics Platform"/>
            <consortium name="The Broad Institute Genome Sequencing Center for Infectious Disease"/>
            <person name="Wu L."/>
            <person name="Ma J."/>
        </authorList>
    </citation>
    <scope>NUCLEOTIDE SEQUENCE [LARGE SCALE GENOMIC DNA]</scope>
    <source>
        <strain evidence="2">JCM 32148</strain>
    </source>
</reference>
<organism evidence="1 2">
    <name type="scientific">Micromonospora azadirachtae</name>
    <dbReference type="NCBI Taxonomy" id="1970735"/>
    <lineage>
        <taxon>Bacteria</taxon>
        <taxon>Bacillati</taxon>
        <taxon>Actinomycetota</taxon>
        <taxon>Actinomycetes</taxon>
        <taxon>Micromonosporales</taxon>
        <taxon>Micromonosporaceae</taxon>
        <taxon>Micromonospora</taxon>
    </lineage>
</organism>
<comment type="caution">
    <text evidence="1">The sequence shown here is derived from an EMBL/GenBank/DDBJ whole genome shotgun (WGS) entry which is preliminary data.</text>
</comment>
<evidence type="ECO:0000313" key="1">
    <source>
        <dbReference type="EMBL" id="MFD0783219.1"/>
    </source>
</evidence>